<sequence>MDKVLTYQLLQLAGLAQIVLAVASVFIPKVLGWNGELAKLKTVVKQMVWVHGAYILVINLCLGLVTFFAVGDLLDGSRLAALLTGFIAVYWISRVLCQFFYFDRSAFPKGGFNLLAEVLLTTLFIALSLIYSWVFYLNLQVL</sequence>
<reference evidence="2 3" key="1">
    <citation type="submission" date="2016-07" db="EMBL/GenBank/DDBJ databases">
        <title>Genomic analysis of zinc-resistant bacterium Mucilaginibacter pedocola TBZ30.</title>
        <authorList>
            <person name="Huang J."/>
            <person name="Tang J."/>
        </authorList>
    </citation>
    <scope>NUCLEOTIDE SEQUENCE [LARGE SCALE GENOMIC DNA]</scope>
    <source>
        <strain evidence="2 3">TBZ30</strain>
    </source>
</reference>
<keyword evidence="1" id="KW-0472">Membrane</keyword>
<dbReference type="RefSeq" id="WP_143822400.1">
    <property type="nucleotide sequence ID" value="NZ_MBTF01000038.1"/>
</dbReference>
<feature type="transmembrane region" description="Helical" evidence="1">
    <location>
        <begin position="114"/>
        <end position="136"/>
    </location>
</feature>
<dbReference type="EMBL" id="MBTF01000038">
    <property type="protein sequence ID" value="OOQ56874.1"/>
    <property type="molecule type" value="Genomic_DNA"/>
</dbReference>
<protein>
    <recommendedName>
        <fullName evidence="4">DUF4345 domain-containing protein</fullName>
    </recommendedName>
</protein>
<gene>
    <name evidence="2" type="ORF">BC343_18010</name>
</gene>
<dbReference type="STRING" id="1792845.BC343_18010"/>
<dbReference type="AlphaFoldDB" id="A0A1S9P7E7"/>
<keyword evidence="1" id="KW-0812">Transmembrane</keyword>
<organism evidence="2 3">
    <name type="scientific">Mucilaginibacter pedocola</name>
    <dbReference type="NCBI Taxonomy" id="1792845"/>
    <lineage>
        <taxon>Bacteria</taxon>
        <taxon>Pseudomonadati</taxon>
        <taxon>Bacteroidota</taxon>
        <taxon>Sphingobacteriia</taxon>
        <taxon>Sphingobacteriales</taxon>
        <taxon>Sphingobacteriaceae</taxon>
        <taxon>Mucilaginibacter</taxon>
    </lineage>
</organism>
<feature type="transmembrane region" description="Helical" evidence="1">
    <location>
        <begin position="48"/>
        <end position="70"/>
    </location>
</feature>
<dbReference type="Proteomes" id="UP000189739">
    <property type="component" value="Unassembled WGS sequence"/>
</dbReference>
<keyword evidence="3" id="KW-1185">Reference proteome</keyword>
<evidence type="ECO:0000313" key="2">
    <source>
        <dbReference type="EMBL" id="OOQ56874.1"/>
    </source>
</evidence>
<comment type="caution">
    <text evidence="2">The sequence shown here is derived from an EMBL/GenBank/DDBJ whole genome shotgun (WGS) entry which is preliminary data.</text>
</comment>
<evidence type="ECO:0000313" key="3">
    <source>
        <dbReference type="Proteomes" id="UP000189739"/>
    </source>
</evidence>
<keyword evidence="1" id="KW-1133">Transmembrane helix</keyword>
<evidence type="ECO:0000256" key="1">
    <source>
        <dbReference type="SAM" id="Phobius"/>
    </source>
</evidence>
<feature type="transmembrane region" description="Helical" evidence="1">
    <location>
        <begin position="6"/>
        <end position="27"/>
    </location>
</feature>
<name>A0A1S9P7E7_9SPHI</name>
<feature type="transmembrane region" description="Helical" evidence="1">
    <location>
        <begin position="82"/>
        <end position="102"/>
    </location>
</feature>
<dbReference type="OrthoDB" id="2678466at2"/>
<proteinExistence type="predicted"/>
<accession>A0A1S9P7E7</accession>
<evidence type="ECO:0008006" key="4">
    <source>
        <dbReference type="Google" id="ProtNLM"/>
    </source>
</evidence>